<sequence length="103" mass="11995">MHEGVRNLHKVYASRRDCNEKKKKKMLMMNREEVTEEEEEKSKITELNNGSPKSIKKMKNKAKKEENSCSNDSSKVTKELEKTDYIHVRARRGQATDSHSIAE</sequence>
<evidence type="ECO:0000313" key="5">
    <source>
        <dbReference type="Proteomes" id="UP000694240"/>
    </source>
</evidence>
<evidence type="ECO:0000256" key="2">
    <source>
        <dbReference type="ARBA" id="ARBA00023242"/>
    </source>
</evidence>
<proteinExistence type="predicted"/>
<evidence type="ECO:0000313" key="4">
    <source>
        <dbReference type="EMBL" id="KAG7569179.1"/>
    </source>
</evidence>
<feature type="region of interest" description="Disordered" evidence="3">
    <location>
        <begin position="29"/>
        <end position="80"/>
    </location>
</feature>
<evidence type="ECO:0000256" key="3">
    <source>
        <dbReference type="SAM" id="MobiDB-lite"/>
    </source>
</evidence>
<organism evidence="4 5">
    <name type="scientific">Arabidopsis thaliana x Arabidopsis arenosa</name>
    <dbReference type="NCBI Taxonomy" id="1240361"/>
    <lineage>
        <taxon>Eukaryota</taxon>
        <taxon>Viridiplantae</taxon>
        <taxon>Streptophyta</taxon>
        <taxon>Embryophyta</taxon>
        <taxon>Tracheophyta</taxon>
        <taxon>Spermatophyta</taxon>
        <taxon>Magnoliopsida</taxon>
        <taxon>eudicotyledons</taxon>
        <taxon>Gunneridae</taxon>
        <taxon>Pentapetalae</taxon>
        <taxon>rosids</taxon>
        <taxon>malvids</taxon>
        <taxon>Brassicales</taxon>
        <taxon>Brassicaceae</taxon>
        <taxon>Camelineae</taxon>
        <taxon>Arabidopsis</taxon>
    </lineage>
</organism>
<dbReference type="GO" id="GO:0005634">
    <property type="term" value="C:nucleus"/>
    <property type="evidence" value="ECO:0007669"/>
    <property type="project" value="UniProtKB-SubCell"/>
</dbReference>
<dbReference type="GO" id="GO:0003700">
    <property type="term" value="F:DNA-binding transcription factor activity"/>
    <property type="evidence" value="ECO:0007669"/>
    <property type="project" value="TreeGrafter"/>
</dbReference>
<evidence type="ECO:0000256" key="1">
    <source>
        <dbReference type="ARBA" id="ARBA00004123"/>
    </source>
</evidence>
<keyword evidence="2" id="KW-0539">Nucleus</keyword>
<reference evidence="4 5" key="1">
    <citation type="submission" date="2020-12" db="EMBL/GenBank/DDBJ databases">
        <title>Concerted genomic and epigenomic changes stabilize Arabidopsis allopolyploids.</title>
        <authorList>
            <person name="Chen Z."/>
        </authorList>
    </citation>
    <scope>NUCLEOTIDE SEQUENCE [LARGE SCALE GENOMIC DNA]</scope>
    <source>
        <strain evidence="4">Allo738</strain>
        <tissue evidence="4">Leaf</tissue>
    </source>
</reference>
<comment type="subcellular location">
    <subcellularLocation>
        <location evidence="1">Nucleus</location>
    </subcellularLocation>
</comment>
<keyword evidence="5" id="KW-1185">Reference proteome</keyword>
<dbReference type="PANTHER" id="PTHR12565">
    <property type="entry name" value="STEROL REGULATORY ELEMENT-BINDING PROTEIN"/>
    <property type="match status" value="1"/>
</dbReference>
<accession>A0A8T2A9Y8</accession>
<gene>
    <name evidence="4" type="ORF">ISN45_Aa04g019310</name>
</gene>
<protein>
    <submittedName>
        <fullName evidence="4">Uncharacterized protein</fullName>
    </submittedName>
</protein>
<comment type="caution">
    <text evidence="4">The sequence shown here is derived from an EMBL/GenBank/DDBJ whole genome shotgun (WGS) entry which is preliminary data.</text>
</comment>
<dbReference type="PANTHER" id="PTHR12565:SF184">
    <property type="entry name" value="BHLH TRANSCRIPTION FACTOR"/>
    <property type="match status" value="1"/>
</dbReference>
<dbReference type="Proteomes" id="UP000694240">
    <property type="component" value="Chromosome 9"/>
</dbReference>
<dbReference type="AlphaFoldDB" id="A0A8T2A9Y8"/>
<dbReference type="EMBL" id="JAEFBK010000009">
    <property type="protein sequence ID" value="KAG7569179.1"/>
    <property type="molecule type" value="Genomic_DNA"/>
</dbReference>
<name>A0A8T2A9Y8_9BRAS</name>
<dbReference type="InterPro" id="IPR024097">
    <property type="entry name" value="bHLH_ZIP_TF"/>
</dbReference>